<dbReference type="EMBL" id="JASBNA010000018">
    <property type="protein sequence ID" value="KAK7685934.1"/>
    <property type="molecule type" value="Genomic_DNA"/>
</dbReference>
<accession>A0AAW0G2N3</accession>
<evidence type="ECO:0000313" key="2">
    <source>
        <dbReference type="EMBL" id="KAK7685934.1"/>
    </source>
</evidence>
<comment type="caution">
    <text evidence="2">The sequence shown here is derived from an EMBL/GenBank/DDBJ whole genome shotgun (WGS) entry which is preliminary data.</text>
</comment>
<name>A0AAW0G2N3_9APHY</name>
<keyword evidence="1" id="KW-1133">Transmembrane helix</keyword>
<proteinExistence type="predicted"/>
<dbReference type="AlphaFoldDB" id="A0AAW0G2N3"/>
<gene>
    <name evidence="2" type="ORF">QCA50_010743</name>
</gene>
<organism evidence="2 3">
    <name type="scientific">Cerrena zonata</name>
    <dbReference type="NCBI Taxonomy" id="2478898"/>
    <lineage>
        <taxon>Eukaryota</taxon>
        <taxon>Fungi</taxon>
        <taxon>Dikarya</taxon>
        <taxon>Basidiomycota</taxon>
        <taxon>Agaricomycotina</taxon>
        <taxon>Agaricomycetes</taxon>
        <taxon>Polyporales</taxon>
        <taxon>Cerrenaceae</taxon>
        <taxon>Cerrena</taxon>
    </lineage>
</organism>
<feature type="transmembrane region" description="Helical" evidence="1">
    <location>
        <begin position="30"/>
        <end position="49"/>
    </location>
</feature>
<dbReference type="Proteomes" id="UP001385951">
    <property type="component" value="Unassembled WGS sequence"/>
</dbReference>
<keyword evidence="1" id="KW-0812">Transmembrane</keyword>
<protein>
    <submittedName>
        <fullName evidence="2">Uncharacterized protein</fullName>
    </submittedName>
</protein>
<sequence>MPPYPQDTGFTEIYSDEEGARRAAHRGRQIFLAWMCLVAAAIAASAHFGERSPPVWFQILATAEKPFPPLWLDNIQRSAFLTCFRSSVPRRGLVVNMSVEWSFWSCFRWFEAAGVPVWMCFPHGEKCNHRLATALYPSAASIETARLSALSKEPILHWIVAQILGFIKVSGLWPSATNGIWTLTAGEVIDDVDVAFSEPTTTLTIDDNDADEPMIGPPEPMHVEVEGIANILTYRYGVRCATAVGSGHQNGVAYTPTTDVRNLLRAMVEEEAIGDWGSLSPQLADVARTTGS</sequence>
<reference evidence="2 3" key="1">
    <citation type="submission" date="2022-09" db="EMBL/GenBank/DDBJ databases">
        <authorList>
            <person name="Palmer J.M."/>
        </authorList>
    </citation>
    <scope>NUCLEOTIDE SEQUENCE [LARGE SCALE GENOMIC DNA]</scope>
    <source>
        <strain evidence="2 3">DSM 7382</strain>
    </source>
</reference>
<evidence type="ECO:0000256" key="1">
    <source>
        <dbReference type="SAM" id="Phobius"/>
    </source>
</evidence>
<keyword evidence="3" id="KW-1185">Reference proteome</keyword>
<evidence type="ECO:0000313" key="3">
    <source>
        <dbReference type="Proteomes" id="UP001385951"/>
    </source>
</evidence>
<keyword evidence="1" id="KW-0472">Membrane</keyword>